<name>A0AAE1MMS8_9FABA</name>
<proteinExistence type="predicted"/>
<evidence type="ECO:0000256" key="4">
    <source>
        <dbReference type="ARBA" id="ARBA00022989"/>
    </source>
</evidence>
<comment type="caution">
    <text evidence="7">The sequence shown here is derived from an EMBL/GenBank/DDBJ whole genome shotgun (WGS) entry which is preliminary data.</text>
</comment>
<accession>A0AAE1MMS8</accession>
<evidence type="ECO:0000313" key="8">
    <source>
        <dbReference type="Proteomes" id="UP001293593"/>
    </source>
</evidence>
<evidence type="ECO:0008006" key="9">
    <source>
        <dbReference type="Google" id="ProtNLM"/>
    </source>
</evidence>
<reference evidence="7" key="1">
    <citation type="submission" date="2023-10" db="EMBL/GenBank/DDBJ databases">
        <title>Chromosome-level genome of the transformable northern wattle, Acacia crassicarpa.</title>
        <authorList>
            <person name="Massaro I."/>
            <person name="Sinha N.R."/>
            <person name="Poethig S."/>
            <person name="Leichty A.R."/>
        </authorList>
    </citation>
    <scope>NUCLEOTIDE SEQUENCE</scope>
    <source>
        <strain evidence="7">Acra3RX</strain>
        <tissue evidence="7">Leaf</tissue>
    </source>
</reference>
<dbReference type="AlphaFoldDB" id="A0AAE1MMS8"/>
<dbReference type="PANTHER" id="PTHR15860">
    <property type="entry name" value="UNCHARACTERIZED RING FINGER-CONTAINING PROTEIN"/>
    <property type="match status" value="1"/>
</dbReference>
<dbReference type="GO" id="GO:1904294">
    <property type="term" value="P:positive regulation of ERAD pathway"/>
    <property type="evidence" value="ECO:0007669"/>
    <property type="project" value="InterPro"/>
</dbReference>
<feature type="region of interest" description="Disordered" evidence="6">
    <location>
        <begin position="80"/>
        <end position="99"/>
    </location>
</feature>
<evidence type="ECO:0000256" key="2">
    <source>
        <dbReference type="ARBA" id="ARBA00022692"/>
    </source>
</evidence>
<keyword evidence="4" id="KW-1133">Transmembrane helix</keyword>
<keyword evidence="5" id="KW-0472">Membrane</keyword>
<dbReference type="PANTHER" id="PTHR15860:SF0">
    <property type="entry name" value="LP20373P"/>
    <property type="match status" value="1"/>
</dbReference>
<comment type="subcellular location">
    <subcellularLocation>
        <location evidence="1">Membrane</location>
        <topology evidence="1">Multi-pass membrane protein</topology>
    </subcellularLocation>
</comment>
<feature type="region of interest" description="Disordered" evidence="6">
    <location>
        <begin position="143"/>
        <end position="192"/>
    </location>
</feature>
<sequence>METSGANSEHYAISSSSTSSAVGANNSNSNSSAGPETWYGMRLTPVSPFRSPVSFLLSYAGILRSSSSARDSEAVIVNSGVTSPETRSQHSESGASCSSSADEVSIRIIGAAEQEQNVALGSFSTSSLNQLGQVDHVDLMENRGGMLPLDDDAAGRSGSVPLASSTTPATSGQVDENVGNTSESNNGDPSSYQRYDIQQAAKWIEQILPFSLLLLVVFIRQHLQGIVLGGMMADRVCLLL</sequence>
<keyword evidence="8" id="KW-1185">Reference proteome</keyword>
<protein>
    <recommendedName>
        <fullName evidence="9">RING/U-box superfamily protein</fullName>
    </recommendedName>
</protein>
<organism evidence="7 8">
    <name type="scientific">Acacia crassicarpa</name>
    <name type="common">northern wattle</name>
    <dbReference type="NCBI Taxonomy" id="499986"/>
    <lineage>
        <taxon>Eukaryota</taxon>
        <taxon>Viridiplantae</taxon>
        <taxon>Streptophyta</taxon>
        <taxon>Embryophyta</taxon>
        <taxon>Tracheophyta</taxon>
        <taxon>Spermatophyta</taxon>
        <taxon>Magnoliopsida</taxon>
        <taxon>eudicotyledons</taxon>
        <taxon>Gunneridae</taxon>
        <taxon>Pentapetalae</taxon>
        <taxon>rosids</taxon>
        <taxon>fabids</taxon>
        <taxon>Fabales</taxon>
        <taxon>Fabaceae</taxon>
        <taxon>Caesalpinioideae</taxon>
        <taxon>mimosoid clade</taxon>
        <taxon>Acacieae</taxon>
        <taxon>Acacia</taxon>
    </lineage>
</organism>
<evidence type="ECO:0000256" key="3">
    <source>
        <dbReference type="ARBA" id="ARBA00022786"/>
    </source>
</evidence>
<evidence type="ECO:0000313" key="7">
    <source>
        <dbReference type="EMBL" id="KAK4273757.1"/>
    </source>
</evidence>
<gene>
    <name evidence="7" type="ORF">QN277_017093</name>
</gene>
<dbReference type="GO" id="GO:0061630">
    <property type="term" value="F:ubiquitin protein ligase activity"/>
    <property type="evidence" value="ECO:0007669"/>
    <property type="project" value="InterPro"/>
</dbReference>
<dbReference type="EMBL" id="JAWXYG010000004">
    <property type="protein sequence ID" value="KAK4273757.1"/>
    <property type="molecule type" value="Genomic_DNA"/>
</dbReference>
<dbReference type="InterPro" id="IPR044235">
    <property type="entry name" value="RNFT1/2"/>
</dbReference>
<evidence type="ECO:0000256" key="1">
    <source>
        <dbReference type="ARBA" id="ARBA00004141"/>
    </source>
</evidence>
<evidence type="ECO:0000256" key="6">
    <source>
        <dbReference type="SAM" id="MobiDB-lite"/>
    </source>
</evidence>
<feature type="region of interest" description="Disordered" evidence="6">
    <location>
        <begin position="1"/>
        <end position="39"/>
    </location>
</feature>
<feature type="compositionally biased region" description="Polar residues" evidence="6">
    <location>
        <begin position="162"/>
        <end position="192"/>
    </location>
</feature>
<dbReference type="GO" id="GO:0016020">
    <property type="term" value="C:membrane"/>
    <property type="evidence" value="ECO:0007669"/>
    <property type="project" value="UniProtKB-SubCell"/>
</dbReference>
<feature type="compositionally biased region" description="Low complexity" evidence="6">
    <location>
        <begin position="12"/>
        <end position="33"/>
    </location>
</feature>
<keyword evidence="3" id="KW-0833">Ubl conjugation pathway</keyword>
<evidence type="ECO:0000256" key="5">
    <source>
        <dbReference type="ARBA" id="ARBA00023136"/>
    </source>
</evidence>
<dbReference type="Proteomes" id="UP001293593">
    <property type="component" value="Unassembled WGS sequence"/>
</dbReference>
<keyword evidence="2" id="KW-0812">Transmembrane</keyword>